<dbReference type="Pfam" id="PF08281">
    <property type="entry name" value="Sigma70_r4_2"/>
    <property type="match status" value="1"/>
</dbReference>
<feature type="domain" description="RNA polymerase sigma factor 70 region 4 type 2" evidence="6">
    <location>
        <begin position="126"/>
        <end position="175"/>
    </location>
</feature>
<dbReference type="InterPro" id="IPR036388">
    <property type="entry name" value="WH-like_DNA-bd_sf"/>
</dbReference>
<sequence length="182" mass="20321">MDMDARCQNAAAAQTPDELLVQRCKRGCQQSFAELYQRHAGRLMPMLWRLGGGRLALAEDWLQDSFLLAWRKLDQLNEPARFGAWLKRLSINLALSDRRRVALVTDALVLEAQTMPEPPWPAADLDLERAVAALPRRARAVLVLFCLEGLSHAEIAAAMGIDPGTSKAQLHRARQILKESLS</sequence>
<keyword evidence="4" id="KW-0804">Transcription</keyword>
<dbReference type="AlphaFoldDB" id="A0A845V1F6"/>
<evidence type="ECO:0000256" key="4">
    <source>
        <dbReference type="ARBA" id="ARBA00023163"/>
    </source>
</evidence>
<dbReference type="InterPro" id="IPR013249">
    <property type="entry name" value="RNA_pol_sigma70_r4_t2"/>
</dbReference>
<dbReference type="InterPro" id="IPR013325">
    <property type="entry name" value="RNA_pol_sigma_r2"/>
</dbReference>
<proteinExistence type="inferred from homology"/>
<dbReference type="Pfam" id="PF04542">
    <property type="entry name" value="Sigma70_r2"/>
    <property type="match status" value="1"/>
</dbReference>
<dbReference type="RefSeq" id="WP_164210502.1">
    <property type="nucleotide sequence ID" value="NZ_JAAGSC010000037.1"/>
</dbReference>
<comment type="similarity">
    <text evidence="1">Belongs to the sigma-70 factor family. ECF subfamily.</text>
</comment>
<dbReference type="GO" id="GO:0016987">
    <property type="term" value="F:sigma factor activity"/>
    <property type="evidence" value="ECO:0007669"/>
    <property type="project" value="UniProtKB-KW"/>
</dbReference>
<keyword evidence="3" id="KW-0731">Sigma factor</keyword>
<keyword evidence="2" id="KW-0805">Transcription regulation</keyword>
<evidence type="ECO:0000259" key="6">
    <source>
        <dbReference type="Pfam" id="PF08281"/>
    </source>
</evidence>
<dbReference type="PANTHER" id="PTHR43133:SF46">
    <property type="entry name" value="RNA POLYMERASE SIGMA-70 FACTOR ECF SUBFAMILY"/>
    <property type="match status" value="1"/>
</dbReference>
<name>A0A845V1F6_9GAMM</name>
<dbReference type="InterPro" id="IPR007627">
    <property type="entry name" value="RNA_pol_sigma70_r2"/>
</dbReference>
<keyword evidence="8" id="KW-1185">Reference proteome</keyword>
<dbReference type="Gene3D" id="1.10.10.10">
    <property type="entry name" value="Winged helix-like DNA-binding domain superfamily/Winged helix DNA-binding domain"/>
    <property type="match status" value="1"/>
</dbReference>
<dbReference type="InterPro" id="IPR013324">
    <property type="entry name" value="RNA_pol_sigma_r3/r4-like"/>
</dbReference>
<protein>
    <submittedName>
        <fullName evidence="7">Sigma-70 family RNA polymerase sigma factor</fullName>
    </submittedName>
</protein>
<dbReference type="GO" id="GO:0006352">
    <property type="term" value="P:DNA-templated transcription initiation"/>
    <property type="evidence" value="ECO:0007669"/>
    <property type="project" value="InterPro"/>
</dbReference>
<evidence type="ECO:0000313" key="7">
    <source>
        <dbReference type="EMBL" id="NDY95096.1"/>
    </source>
</evidence>
<evidence type="ECO:0000256" key="2">
    <source>
        <dbReference type="ARBA" id="ARBA00023015"/>
    </source>
</evidence>
<evidence type="ECO:0000256" key="1">
    <source>
        <dbReference type="ARBA" id="ARBA00010641"/>
    </source>
</evidence>
<accession>A0A845V1F6</accession>
<dbReference type="SUPFAM" id="SSF88946">
    <property type="entry name" value="Sigma2 domain of RNA polymerase sigma factors"/>
    <property type="match status" value="1"/>
</dbReference>
<dbReference type="InterPro" id="IPR039425">
    <property type="entry name" value="RNA_pol_sigma-70-like"/>
</dbReference>
<dbReference type="Proteomes" id="UP000484885">
    <property type="component" value="Unassembled WGS sequence"/>
</dbReference>
<dbReference type="NCBIfam" id="TIGR02937">
    <property type="entry name" value="sigma70-ECF"/>
    <property type="match status" value="1"/>
</dbReference>
<dbReference type="GO" id="GO:0003677">
    <property type="term" value="F:DNA binding"/>
    <property type="evidence" value="ECO:0007669"/>
    <property type="project" value="InterPro"/>
</dbReference>
<dbReference type="CDD" id="cd06171">
    <property type="entry name" value="Sigma70_r4"/>
    <property type="match status" value="1"/>
</dbReference>
<dbReference type="Gene3D" id="1.10.1740.10">
    <property type="match status" value="1"/>
</dbReference>
<dbReference type="EMBL" id="JAAGSC010000037">
    <property type="protein sequence ID" value="NDY95096.1"/>
    <property type="molecule type" value="Genomic_DNA"/>
</dbReference>
<dbReference type="SUPFAM" id="SSF88659">
    <property type="entry name" value="Sigma3 and sigma4 domains of RNA polymerase sigma factors"/>
    <property type="match status" value="1"/>
</dbReference>
<evidence type="ECO:0000313" key="8">
    <source>
        <dbReference type="Proteomes" id="UP000484885"/>
    </source>
</evidence>
<dbReference type="InterPro" id="IPR014284">
    <property type="entry name" value="RNA_pol_sigma-70_dom"/>
</dbReference>
<organism evidence="7 8">
    <name type="scientific">Wenzhouxiangella limi</name>
    <dbReference type="NCBI Taxonomy" id="2707351"/>
    <lineage>
        <taxon>Bacteria</taxon>
        <taxon>Pseudomonadati</taxon>
        <taxon>Pseudomonadota</taxon>
        <taxon>Gammaproteobacteria</taxon>
        <taxon>Chromatiales</taxon>
        <taxon>Wenzhouxiangellaceae</taxon>
        <taxon>Wenzhouxiangella</taxon>
    </lineage>
</organism>
<gene>
    <name evidence="7" type="ORF">G3I74_05075</name>
</gene>
<evidence type="ECO:0000259" key="5">
    <source>
        <dbReference type="Pfam" id="PF04542"/>
    </source>
</evidence>
<dbReference type="PANTHER" id="PTHR43133">
    <property type="entry name" value="RNA POLYMERASE ECF-TYPE SIGMA FACTO"/>
    <property type="match status" value="1"/>
</dbReference>
<reference evidence="7 8" key="1">
    <citation type="submission" date="2020-02" db="EMBL/GenBank/DDBJ databases">
        <authorList>
            <person name="Zhang X.-Y."/>
        </authorList>
    </citation>
    <scope>NUCLEOTIDE SEQUENCE [LARGE SCALE GENOMIC DNA]</scope>
    <source>
        <strain evidence="7 8">C33</strain>
    </source>
</reference>
<evidence type="ECO:0000256" key="3">
    <source>
        <dbReference type="ARBA" id="ARBA00023082"/>
    </source>
</evidence>
<comment type="caution">
    <text evidence="7">The sequence shown here is derived from an EMBL/GenBank/DDBJ whole genome shotgun (WGS) entry which is preliminary data.</text>
</comment>
<feature type="domain" description="RNA polymerase sigma-70 region 2" evidence="5">
    <location>
        <begin position="35"/>
        <end position="100"/>
    </location>
</feature>